<evidence type="ECO:0000256" key="5">
    <source>
        <dbReference type="ARBA" id="ARBA00010871"/>
    </source>
</evidence>
<dbReference type="PANTHER" id="PTHR23132:SF23">
    <property type="entry name" value="D-ALANINE--D-ALANINE LIGASE B"/>
    <property type="match status" value="1"/>
</dbReference>
<dbReference type="SUPFAM" id="SSF52440">
    <property type="entry name" value="PreATP-grasp domain"/>
    <property type="match status" value="1"/>
</dbReference>
<keyword evidence="11 21" id="KW-0067">ATP-binding</keyword>
<evidence type="ECO:0000256" key="14">
    <source>
        <dbReference type="ARBA" id="ARBA00022984"/>
    </source>
</evidence>
<feature type="binding site" evidence="20">
    <location>
        <position position="263"/>
    </location>
    <ligand>
        <name>Mg(2+)</name>
        <dbReference type="ChEBI" id="CHEBI:18420"/>
        <label>2</label>
    </ligand>
</feature>
<dbReference type="NCBIfam" id="TIGR01205">
    <property type="entry name" value="D_ala_D_alaTIGR"/>
    <property type="match status" value="1"/>
</dbReference>
<dbReference type="EMBL" id="MTSM01000005">
    <property type="protein sequence ID" value="OPX56113.1"/>
    <property type="molecule type" value="Genomic_DNA"/>
</dbReference>
<keyword evidence="13 18" id="KW-0133">Cell shape</keyword>
<dbReference type="PIRSF" id="PIRSF039102">
    <property type="entry name" value="Ddl/VanB"/>
    <property type="match status" value="1"/>
</dbReference>
<dbReference type="Pfam" id="PF07478">
    <property type="entry name" value="Dala_Dala_lig_C"/>
    <property type="match status" value="1"/>
</dbReference>
<dbReference type="PROSITE" id="PS00844">
    <property type="entry name" value="DALA_DALA_LIGASE_2"/>
    <property type="match status" value="1"/>
</dbReference>
<comment type="subcellular location">
    <subcellularLocation>
        <location evidence="3 18">Cytoplasm</location>
    </subcellularLocation>
</comment>
<evidence type="ECO:0000256" key="3">
    <source>
        <dbReference type="ARBA" id="ARBA00004496"/>
    </source>
</evidence>
<evidence type="ECO:0000256" key="15">
    <source>
        <dbReference type="ARBA" id="ARBA00023211"/>
    </source>
</evidence>
<dbReference type="Pfam" id="PF01820">
    <property type="entry name" value="Dala_Dala_lig_N"/>
    <property type="match status" value="2"/>
</dbReference>
<dbReference type="GO" id="GO:0008360">
    <property type="term" value="P:regulation of cell shape"/>
    <property type="evidence" value="ECO:0007669"/>
    <property type="project" value="UniProtKB-KW"/>
</dbReference>
<dbReference type="GO" id="GO:0046872">
    <property type="term" value="F:metal ion binding"/>
    <property type="evidence" value="ECO:0007669"/>
    <property type="project" value="UniProtKB-KW"/>
</dbReference>
<proteinExistence type="inferred from homology"/>
<evidence type="ECO:0000256" key="9">
    <source>
        <dbReference type="ARBA" id="ARBA00022723"/>
    </source>
</evidence>
<protein>
    <recommendedName>
        <fullName evidence="6 18">D-alanine--D-alanine ligase</fullName>
        <ecNumber evidence="6 18">6.3.2.4</ecNumber>
    </recommendedName>
    <alternativeName>
        <fullName evidence="18">D-Ala-D-Ala ligase</fullName>
    </alternativeName>
    <alternativeName>
        <fullName evidence="18">D-alanylalanine synthetase</fullName>
    </alternativeName>
</protein>
<keyword evidence="24" id="KW-1185">Reference proteome</keyword>
<dbReference type="InterPro" id="IPR013815">
    <property type="entry name" value="ATP_grasp_subdomain_1"/>
</dbReference>
<dbReference type="STRING" id="64969.SAMN02745127_00174"/>
<evidence type="ECO:0000256" key="1">
    <source>
        <dbReference type="ARBA" id="ARBA00001936"/>
    </source>
</evidence>
<keyword evidence="9 20" id="KW-0479">Metal-binding</keyword>
<dbReference type="Gene3D" id="3.30.470.20">
    <property type="entry name" value="ATP-grasp fold, B domain"/>
    <property type="match status" value="1"/>
</dbReference>
<dbReference type="GO" id="GO:0005829">
    <property type="term" value="C:cytosol"/>
    <property type="evidence" value="ECO:0007669"/>
    <property type="project" value="TreeGrafter"/>
</dbReference>
<evidence type="ECO:0000256" key="13">
    <source>
        <dbReference type="ARBA" id="ARBA00022960"/>
    </source>
</evidence>
<feature type="binding site" evidence="20">
    <location>
        <position position="265"/>
    </location>
    <ligand>
        <name>Mg(2+)</name>
        <dbReference type="ChEBI" id="CHEBI:18420"/>
        <label>2</label>
    </ligand>
</feature>
<dbReference type="GO" id="GO:0008716">
    <property type="term" value="F:D-alanine-D-alanine ligase activity"/>
    <property type="evidence" value="ECO:0007669"/>
    <property type="project" value="UniProtKB-UniRule"/>
</dbReference>
<dbReference type="Gene3D" id="3.40.50.20">
    <property type="match status" value="1"/>
</dbReference>
<dbReference type="HAMAP" id="MF_00047">
    <property type="entry name" value="Dala_Dala_lig"/>
    <property type="match status" value="1"/>
</dbReference>
<comment type="pathway">
    <text evidence="4 18">Cell wall biogenesis; peptidoglycan biosynthesis.</text>
</comment>
<dbReference type="PANTHER" id="PTHR23132">
    <property type="entry name" value="D-ALANINE--D-ALANINE LIGASE"/>
    <property type="match status" value="1"/>
</dbReference>
<comment type="cofactor">
    <cofactor evidence="1">
        <name>Mn(2+)</name>
        <dbReference type="ChEBI" id="CHEBI:29035"/>
    </cofactor>
</comment>
<evidence type="ECO:0000256" key="11">
    <source>
        <dbReference type="ARBA" id="ARBA00022840"/>
    </source>
</evidence>
<reference evidence="23 24" key="1">
    <citation type="submission" date="2017-01" db="EMBL/GenBank/DDBJ databases">
        <title>Genome Sequencing of a Marine Spirillum, Oceanospirillum multiglobuliferum ATCC 33336, from Japan.</title>
        <authorList>
            <person name="Carney J.G."/>
            <person name="Trachtenberg A.M."/>
            <person name="Rheaume B.A."/>
            <person name="Linnane J.D."/>
            <person name="Pitts N.L."/>
            <person name="Mykles D.L."/>
            <person name="Maclea K.S."/>
        </authorList>
    </citation>
    <scope>NUCLEOTIDE SEQUENCE [LARGE SCALE GENOMIC DNA]</scope>
    <source>
        <strain evidence="23 24">ATCC 33336</strain>
    </source>
</reference>
<evidence type="ECO:0000256" key="19">
    <source>
        <dbReference type="PIRSR" id="PIRSR039102-1"/>
    </source>
</evidence>
<keyword evidence="16 18" id="KW-0961">Cell wall biogenesis/degradation</keyword>
<evidence type="ECO:0000256" key="4">
    <source>
        <dbReference type="ARBA" id="ARBA00004752"/>
    </source>
</evidence>
<dbReference type="GO" id="GO:0005524">
    <property type="term" value="F:ATP binding"/>
    <property type="evidence" value="ECO:0007669"/>
    <property type="project" value="UniProtKB-UniRule"/>
</dbReference>
<evidence type="ECO:0000256" key="20">
    <source>
        <dbReference type="PIRSR" id="PIRSR039102-3"/>
    </source>
</evidence>
<evidence type="ECO:0000256" key="2">
    <source>
        <dbReference type="ARBA" id="ARBA00003921"/>
    </source>
</evidence>
<dbReference type="Proteomes" id="UP000191418">
    <property type="component" value="Unassembled WGS sequence"/>
</dbReference>
<dbReference type="AlphaFoldDB" id="A0A1T4KQY7"/>
<dbReference type="Gene3D" id="3.30.1490.20">
    <property type="entry name" value="ATP-grasp fold, A domain"/>
    <property type="match status" value="1"/>
</dbReference>
<dbReference type="InterPro" id="IPR016185">
    <property type="entry name" value="PreATP-grasp_dom_sf"/>
</dbReference>
<dbReference type="GO" id="GO:0071555">
    <property type="term" value="P:cell wall organization"/>
    <property type="evidence" value="ECO:0007669"/>
    <property type="project" value="UniProtKB-KW"/>
</dbReference>
<feature type="binding site" evidence="20">
    <location>
        <position position="250"/>
    </location>
    <ligand>
        <name>Mg(2+)</name>
        <dbReference type="ChEBI" id="CHEBI:18420"/>
        <label>1</label>
    </ligand>
</feature>
<evidence type="ECO:0000256" key="18">
    <source>
        <dbReference type="HAMAP-Rule" id="MF_00047"/>
    </source>
</evidence>
<keyword evidence="15 20" id="KW-0464">Manganese</keyword>
<evidence type="ECO:0000313" key="23">
    <source>
        <dbReference type="EMBL" id="OPX56113.1"/>
    </source>
</evidence>
<evidence type="ECO:0000256" key="8">
    <source>
        <dbReference type="ARBA" id="ARBA00022598"/>
    </source>
</evidence>
<dbReference type="InterPro" id="IPR000291">
    <property type="entry name" value="D-Ala_lig_Van_CS"/>
</dbReference>
<evidence type="ECO:0000256" key="12">
    <source>
        <dbReference type="ARBA" id="ARBA00022842"/>
    </source>
</evidence>
<evidence type="ECO:0000256" key="21">
    <source>
        <dbReference type="PROSITE-ProRule" id="PRU00409"/>
    </source>
</evidence>
<comment type="caution">
    <text evidence="23">The sequence shown here is derived from an EMBL/GenBank/DDBJ whole genome shotgun (WGS) entry which is preliminary data.</text>
</comment>
<evidence type="ECO:0000256" key="16">
    <source>
        <dbReference type="ARBA" id="ARBA00023316"/>
    </source>
</evidence>
<sequence>MRVAVLYGGTSAEREVSLKSGRAVIAALESVSIDVFGIDIDTKSNWLQQLQTASFDIAFLALHGRGGEDGTIQGLLDCLNIPYTGSGVLGSALAMDKLKTKQIWQTLGLPTPAYRVVESCTDLAEVWETLSGPLMVKPVHEGSSIGMSKVERFDHFKDAVNKAAALDSSVFVEQWVTGKEYTVAILDGQALPVIGLETNHQFYDYEAKYLVNDTRYLLPCGLESAQEQALQALSLSAFEALSCQDWGRVDLMVDQNGQPQLLEVNTLPGMTDHSLVPMAANAAGYSFAEFIVAVINAAQKRYSLNLGS</sequence>
<evidence type="ECO:0000256" key="17">
    <source>
        <dbReference type="ARBA" id="ARBA00047614"/>
    </source>
</evidence>
<comment type="similarity">
    <text evidence="5 18">Belongs to the D-alanine--D-alanine ligase family.</text>
</comment>
<feature type="active site" evidence="19">
    <location>
        <position position="13"/>
    </location>
</feature>
<comment type="function">
    <text evidence="2 18">Cell wall formation.</text>
</comment>
<feature type="binding site" evidence="20">
    <location>
        <position position="263"/>
    </location>
    <ligand>
        <name>Mg(2+)</name>
        <dbReference type="ChEBI" id="CHEBI:18420"/>
        <label>1</label>
    </ligand>
</feature>
<dbReference type="InterPro" id="IPR011127">
    <property type="entry name" value="Dala_Dala_lig_N"/>
</dbReference>
<keyword evidence="7 18" id="KW-0963">Cytoplasm</keyword>
<dbReference type="InterPro" id="IPR011761">
    <property type="entry name" value="ATP-grasp"/>
</dbReference>
<keyword evidence="12 20" id="KW-0460">Magnesium</keyword>
<organism evidence="23 24">
    <name type="scientific">Oceanospirillum multiglobuliferum</name>
    <dbReference type="NCBI Taxonomy" id="64969"/>
    <lineage>
        <taxon>Bacteria</taxon>
        <taxon>Pseudomonadati</taxon>
        <taxon>Pseudomonadota</taxon>
        <taxon>Gammaproteobacteria</taxon>
        <taxon>Oceanospirillales</taxon>
        <taxon>Oceanospirillaceae</taxon>
        <taxon>Oceanospirillum</taxon>
    </lineage>
</organism>
<keyword evidence="14 18" id="KW-0573">Peptidoglycan synthesis</keyword>
<dbReference type="InterPro" id="IPR005905">
    <property type="entry name" value="D_ala_D_ala"/>
</dbReference>
<evidence type="ECO:0000256" key="10">
    <source>
        <dbReference type="ARBA" id="ARBA00022741"/>
    </source>
</evidence>
<dbReference type="GO" id="GO:0009252">
    <property type="term" value="P:peptidoglycan biosynthetic process"/>
    <property type="evidence" value="ECO:0007669"/>
    <property type="project" value="UniProtKB-UniRule"/>
</dbReference>
<dbReference type="NCBIfam" id="NF002378">
    <property type="entry name" value="PRK01372.1"/>
    <property type="match status" value="1"/>
</dbReference>
<comment type="catalytic activity">
    <reaction evidence="17 18">
        <text>2 D-alanine + ATP = D-alanyl-D-alanine + ADP + phosphate + H(+)</text>
        <dbReference type="Rhea" id="RHEA:11224"/>
        <dbReference type="ChEBI" id="CHEBI:15378"/>
        <dbReference type="ChEBI" id="CHEBI:30616"/>
        <dbReference type="ChEBI" id="CHEBI:43474"/>
        <dbReference type="ChEBI" id="CHEBI:57416"/>
        <dbReference type="ChEBI" id="CHEBI:57822"/>
        <dbReference type="ChEBI" id="CHEBI:456216"/>
        <dbReference type="EC" id="6.3.2.4"/>
    </reaction>
</comment>
<dbReference type="InterPro" id="IPR011095">
    <property type="entry name" value="Dala_Dala_lig_C"/>
</dbReference>
<dbReference type="OrthoDB" id="9813261at2"/>
<feature type="active site" evidence="19">
    <location>
        <position position="274"/>
    </location>
</feature>
<gene>
    <name evidence="18" type="primary">ddl</name>
    <name evidence="23" type="ORF">BTE48_06085</name>
</gene>
<evidence type="ECO:0000259" key="22">
    <source>
        <dbReference type="PROSITE" id="PS50975"/>
    </source>
</evidence>
<dbReference type="SUPFAM" id="SSF56059">
    <property type="entry name" value="Glutathione synthetase ATP-binding domain-like"/>
    <property type="match status" value="1"/>
</dbReference>
<feature type="domain" description="ATP-grasp" evidence="22">
    <location>
        <begin position="101"/>
        <end position="296"/>
    </location>
</feature>
<evidence type="ECO:0000313" key="24">
    <source>
        <dbReference type="Proteomes" id="UP000191418"/>
    </source>
</evidence>
<comment type="cofactor">
    <cofactor evidence="20">
        <name>Mg(2+)</name>
        <dbReference type="ChEBI" id="CHEBI:18420"/>
    </cofactor>
    <cofactor evidence="20">
        <name>Mn(2+)</name>
        <dbReference type="ChEBI" id="CHEBI:29035"/>
    </cofactor>
    <text evidence="20">Binds 2 magnesium or manganese ions per subunit.</text>
</comment>
<evidence type="ECO:0000256" key="6">
    <source>
        <dbReference type="ARBA" id="ARBA00012216"/>
    </source>
</evidence>
<accession>A0A1T4KQY7</accession>
<feature type="active site" evidence="19">
    <location>
        <position position="143"/>
    </location>
</feature>
<dbReference type="PROSITE" id="PS50975">
    <property type="entry name" value="ATP_GRASP"/>
    <property type="match status" value="1"/>
</dbReference>
<keyword evidence="8 18" id="KW-0436">Ligase</keyword>
<keyword evidence="10 21" id="KW-0547">Nucleotide-binding</keyword>
<evidence type="ECO:0000256" key="7">
    <source>
        <dbReference type="ARBA" id="ARBA00022490"/>
    </source>
</evidence>
<dbReference type="UniPathway" id="UPA00219"/>
<dbReference type="PROSITE" id="PS00843">
    <property type="entry name" value="DALA_DALA_LIGASE_1"/>
    <property type="match status" value="1"/>
</dbReference>
<name>A0A1T4KQY7_9GAMM</name>
<dbReference type="EC" id="6.3.2.4" evidence="6 18"/>
<dbReference type="FunFam" id="3.30.470.20:FF:000008">
    <property type="entry name" value="D-alanine--D-alanine ligase"/>
    <property type="match status" value="1"/>
</dbReference>